<dbReference type="EMBL" id="BKCJ010212670">
    <property type="protein sequence ID" value="GEY81878.1"/>
    <property type="molecule type" value="Genomic_DNA"/>
</dbReference>
<dbReference type="AlphaFoldDB" id="A0A699HX67"/>
<gene>
    <name evidence="2" type="ORF">Tci_453852</name>
</gene>
<protein>
    <submittedName>
        <fullName evidence="2">Uncharacterized protein</fullName>
    </submittedName>
</protein>
<sequence length="118" mass="12912">MIVGVGPEWLIDIDSLSKLMNYLPVFAGTNSNDFAGKGASFDAGQSSMETVTSQDYILMPLWKDNSLFDSSSQALDSHNKDKHVTIADYPNDPLMPNLEDAGIFDDAYDDRDEGAEAD</sequence>
<feature type="compositionally biased region" description="Acidic residues" evidence="1">
    <location>
        <begin position="102"/>
        <end position="118"/>
    </location>
</feature>
<name>A0A699HX67_TANCI</name>
<comment type="caution">
    <text evidence="2">The sequence shown here is derived from an EMBL/GenBank/DDBJ whole genome shotgun (WGS) entry which is preliminary data.</text>
</comment>
<proteinExistence type="predicted"/>
<reference evidence="2" key="1">
    <citation type="journal article" date="2019" name="Sci. Rep.">
        <title>Draft genome of Tanacetum cinerariifolium, the natural source of mosquito coil.</title>
        <authorList>
            <person name="Yamashiro T."/>
            <person name="Shiraishi A."/>
            <person name="Satake H."/>
            <person name="Nakayama K."/>
        </authorList>
    </citation>
    <scope>NUCLEOTIDE SEQUENCE</scope>
</reference>
<accession>A0A699HX67</accession>
<feature type="region of interest" description="Disordered" evidence="1">
    <location>
        <begin position="99"/>
        <end position="118"/>
    </location>
</feature>
<evidence type="ECO:0000256" key="1">
    <source>
        <dbReference type="SAM" id="MobiDB-lite"/>
    </source>
</evidence>
<organism evidence="2">
    <name type="scientific">Tanacetum cinerariifolium</name>
    <name type="common">Dalmatian daisy</name>
    <name type="synonym">Chrysanthemum cinerariifolium</name>
    <dbReference type="NCBI Taxonomy" id="118510"/>
    <lineage>
        <taxon>Eukaryota</taxon>
        <taxon>Viridiplantae</taxon>
        <taxon>Streptophyta</taxon>
        <taxon>Embryophyta</taxon>
        <taxon>Tracheophyta</taxon>
        <taxon>Spermatophyta</taxon>
        <taxon>Magnoliopsida</taxon>
        <taxon>eudicotyledons</taxon>
        <taxon>Gunneridae</taxon>
        <taxon>Pentapetalae</taxon>
        <taxon>asterids</taxon>
        <taxon>campanulids</taxon>
        <taxon>Asterales</taxon>
        <taxon>Asteraceae</taxon>
        <taxon>Asteroideae</taxon>
        <taxon>Anthemideae</taxon>
        <taxon>Anthemidinae</taxon>
        <taxon>Tanacetum</taxon>
    </lineage>
</organism>
<evidence type="ECO:0000313" key="2">
    <source>
        <dbReference type="EMBL" id="GEY81878.1"/>
    </source>
</evidence>